<dbReference type="Proteomes" id="UP000187429">
    <property type="component" value="Unassembled WGS sequence"/>
</dbReference>
<evidence type="ECO:0000313" key="2">
    <source>
        <dbReference type="Proteomes" id="UP000187429"/>
    </source>
</evidence>
<name>A0A1R1YRR1_9FUNG</name>
<dbReference type="AlphaFoldDB" id="A0A1R1YRR1"/>
<gene>
    <name evidence="1" type="ORF">AYI69_g916</name>
</gene>
<dbReference type="EMBL" id="LSSM01000246">
    <property type="protein sequence ID" value="OMJ29572.1"/>
    <property type="molecule type" value="Genomic_DNA"/>
</dbReference>
<organism evidence="1 2">
    <name type="scientific">Smittium culicis</name>
    <dbReference type="NCBI Taxonomy" id="133412"/>
    <lineage>
        <taxon>Eukaryota</taxon>
        <taxon>Fungi</taxon>
        <taxon>Fungi incertae sedis</taxon>
        <taxon>Zoopagomycota</taxon>
        <taxon>Kickxellomycotina</taxon>
        <taxon>Harpellomycetes</taxon>
        <taxon>Harpellales</taxon>
        <taxon>Legeriomycetaceae</taxon>
        <taxon>Smittium</taxon>
    </lineage>
</organism>
<protein>
    <submittedName>
        <fullName evidence="1">Uncharacterized protein</fullName>
    </submittedName>
</protein>
<proteinExistence type="predicted"/>
<reference evidence="2" key="1">
    <citation type="submission" date="2017-01" db="EMBL/GenBank/DDBJ databases">
        <authorList>
            <person name="Wang Y."/>
            <person name="White M."/>
            <person name="Kvist S."/>
            <person name="Moncalvo J.-M."/>
        </authorList>
    </citation>
    <scope>NUCLEOTIDE SEQUENCE [LARGE SCALE GENOMIC DNA]</scope>
    <source>
        <strain evidence="2">ID-206-W2</strain>
    </source>
</reference>
<accession>A0A1R1YRR1</accession>
<comment type="caution">
    <text evidence="1">The sequence shown here is derived from an EMBL/GenBank/DDBJ whole genome shotgun (WGS) entry which is preliminary data.</text>
</comment>
<evidence type="ECO:0000313" key="1">
    <source>
        <dbReference type="EMBL" id="OMJ29572.1"/>
    </source>
</evidence>
<sequence length="207" mass="23880">MLDQEFFPDLTQCIIKYEGRLSKLLGKAILEDTFEIVKRIPTNHDESLIRNFGDSVPLISSVIKLDKYLSEFCVELKYILRDTMRKKARCNSSSSLFLPQRLEVFGRTVSDIHNLENRLDGFPGTLQEVFCQRTAPQFVKSTFNFSFASYSALGEIDDKMAPSGKIKDLVKDFNELSKAFEDYKLPKKVILSKIIDHVFYIMLEGWI</sequence>
<keyword evidence="2" id="KW-1185">Reference proteome</keyword>
<dbReference type="OrthoDB" id="642193at2759"/>